<dbReference type="EMBL" id="JARYGX010000009">
    <property type="protein sequence ID" value="MDH7452108.1"/>
    <property type="molecule type" value="Genomic_DNA"/>
</dbReference>
<name>A0ABT6MNI0_9GAMM</name>
<dbReference type="Proteomes" id="UP001160550">
    <property type="component" value="Unassembled WGS sequence"/>
</dbReference>
<keyword evidence="2" id="KW-1185">Reference proteome</keyword>
<reference evidence="1" key="2">
    <citation type="submission" date="2023-04" db="EMBL/GenBank/DDBJ databases">
        <authorList>
            <person name="Sun J.-Q."/>
        </authorList>
    </citation>
    <scope>NUCLEOTIDE SEQUENCE</scope>
    <source>
        <strain evidence="1">CC-YY355</strain>
    </source>
</reference>
<proteinExistence type="predicted"/>
<accession>A0ABT6MNI0</accession>
<evidence type="ECO:0000313" key="2">
    <source>
        <dbReference type="Proteomes" id="UP001160550"/>
    </source>
</evidence>
<organism evidence="1 2">
    <name type="scientific">Luteimonas composti</name>
    <dbReference type="NCBI Taxonomy" id="398257"/>
    <lineage>
        <taxon>Bacteria</taxon>
        <taxon>Pseudomonadati</taxon>
        <taxon>Pseudomonadota</taxon>
        <taxon>Gammaproteobacteria</taxon>
        <taxon>Lysobacterales</taxon>
        <taxon>Lysobacteraceae</taxon>
        <taxon>Luteimonas</taxon>
    </lineage>
</organism>
<gene>
    <name evidence="1" type="ORF">QF205_03305</name>
</gene>
<reference evidence="1" key="1">
    <citation type="journal article" date="2007" name="Int. J. Syst. Evol. Microbiol.">
        <title>Luteimonas composti sp. nov., a moderately thermophilic bacterium isolated from food waste.</title>
        <authorList>
            <person name="Young C.C."/>
            <person name="Kampfer P."/>
            <person name="Chen W.M."/>
            <person name="Yen W.S."/>
            <person name="Arun A.B."/>
            <person name="Lai W.A."/>
            <person name="Shen F.T."/>
            <person name="Rekha P.D."/>
            <person name="Lin K.Y."/>
            <person name="Chou J.H."/>
        </authorList>
    </citation>
    <scope>NUCLEOTIDE SEQUENCE</scope>
    <source>
        <strain evidence="1">CC-YY355</strain>
    </source>
</reference>
<dbReference type="RefSeq" id="WP_280941315.1">
    <property type="nucleotide sequence ID" value="NZ_JARYGX010000009.1"/>
</dbReference>
<evidence type="ECO:0000313" key="1">
    <source>
        <dbReference type="EMBL" id="MDH7452108.1"/>
    </source>
</evidence>
<protein>
    <submittedName>
        <fullName evidence="1">Uncharacterized protein</fullName>
    </submittedName>
</protein>
<comment type="caution">
    <text evidence="1">The sequence shown here is derived from an EMBL/GenBank/DDBJ whole genome shotgun (WGS) entry which is preliminary data.</text>
</comment>
<sequence length="300" mass="31722">MNTEHMVASGDARLPDGAVAGLLALELAPGTGVGRPALVQDEAARLAGLVGRDLAALVPGARDLDLCLAAAHFDPAEALRPGWPLHRRLSELHARAPGGGGAPRIIALGADARGEVPQPLAADPALLGGNLRVLPFLLHGAPATARSVADAFEAQLLDTGMAQADTALLLQDAFGARVEHARYLTLHDLAAMVALQYEHLGLSPLWPLIETALLSPQHEALLDAGPEPVLRYTAGEVRMALFAPAAWRERYQPDTDDTDRLRRLFAHFETRQRQFAAVLGAHGIDVVFVEAAAAVDARAL</sequence>